<dbReference type="AlphaFoldDB" id="A0A9P5UA61"/>
<evidence type="ECO:0000313" key="1">
    <source>
        <dbReference type="EMBL" id="KAF9071702.1"/>
    </source>
</evidence>
<organism evidence="1 2">
    <name type="scientific">Rhodocollybia butyracea</name>
    <dbReference type="NCBI Taxonomy" id="206335"/>
    <lineage>
        <taxon>Eukaryota</taxon>
        <taxon>Fungi</taxon>
        <taxon>Dikarya</taxon>
        <taxon>Basidiomycota</taxon>
        <taxon>Agaricomycotina</taxon>
        <taxon>Agaricomycetes</taxon>
        <taxon>Agaricomycetidae</taxon>
        <taxon>Agaricales</taxon>
        <taxon>Marasmiineae</taxon>
        <taxon>Omphalotaceae</taxon>
        <taxon>Rhodocollybia</taxon>
    </lineage>
</organism>
<evidence type="ECO:0000313" key="2">
    <source>
        <dbReference type="Proteomes" id="UP000772434"/>
    </source>
</evidence>
<reference evidence="1" key="1">
    <citation type="submission" date="2020-11" db="EMBL/GenBank/DDBJ databases">
        <authorList>
            <consortium name="DOE Joint Genome Institute"/>
            <person name="Ahrendt S."/>
            <person name="Riley R."/>
            <person name="Andreopoulos W."/>
            <person name="Labutti K."/>
            <person name="Pangilinan J."/>
            <person name="Ruiz-Duenas F.J."/>
            <person name="Barrasa J.M."/>
            <person name="Sanchez-Garcia M."/>
            <person name="Camarero S."/>
            <person name="Miyauchi S."/>
            <person name="Serrano A."/>
            <person name="Linde D."/>
            <person name="Babiker R."/>
            <person name="Drula E."/>
            <person name="Ayuso-Fernandez I."/>
            <person name="Pacheco R."/>
            <person name="Padilla G."/>
            <person name="Ferreira P."/>
            <person name="Barriuso J."/>
            <person name="Kellner H."/>
            <person name="Castanera R."/>
            <person name="Alfaro M."/>
            <person name="Ramirez L."/>
            <person name="Pisabarro A.G."/>
            <person name="Kuo A."/>
            <person name="Tritt A."/>
            <person name="Lipzen A."/>
            <person name="He G."/>
            <person name="Yan M."/>
            <person name="Ng V."/>
            <person name="Cullen D."/>
            <person name="Martin F."/>
            <person name="Rosso M.-N."/>
            <person name="Henrissat B."/>
            <person name="Hibbett D."/>
            <person name="Martinez A.T."/>
            <person name="Grigoriev I.V."/>
        </authorList>
    </citation>
    <scope>NUCLEOTIDE SEQUENCE</scope>
    <source>
        <strain evidence="1">AH 40177</strain>
    </source>
</reference>
<gene>
    <name evidence="1" type="ORF">BDP27DRAFT_1401316</name>
</gene>
<dbReference type="EMBL" id="JADNRY010000030">
    <property type="protein sequence ID" value="KAF9071702.1"/>
    <property type="molecule type" value="Genomic_DNA"/>
</dbReference>
<proteinExistence type="predicted"/>
<keyword evidence="2" id="KW-1185">Reference proteome</keyword>
<sequence>MVPQRLSQSSRSRAKATLEIQSLMLDSTAFRSTKICSRYDLNFYTLRRKYGELQGRRRNPGENSKVVGRTWFGDSLQGFLTRLLINCWNECMINRMVRGGNTTTRDVCYRVNGRWQNSKVKVVGVWVYRSIRKHETWNVGALNPGSWSGIIPALSTAASCGEDPR</sequence>
<accession>A0A9P5UA61</accession>
<protein>
    <submittedName>
        <fullName evidence="1">Uncharacterized protein</fullName>
    </submittedName>
</protein>
<comment type="caution">
    <text evidence="1">The sequence shown here is derived from an EMBL/GenBank/DDBJ whole genome shotgun (WGS) entry which is preliminary data.</text>
</comment>
<name>A0A9P5UA61_9AGAR</name>
<dbReference type="Proteomes" id="UP000772434">
    <property type="component" value="Unassembled WGS sequence"/>
</dbReference>